<dbReference type="InParanoid" id="Q7UPJ5"/>
<accession>Q7UPJ5</accession>
<organism evidence="1 2">
    <name type="scientific">Rhodopirellula baltica (strain DSM 10527 / NCIMB 13988 / SH1)</name>
    <dbReference type="NCBI Taxonomy" id="243090"/>
    <lineage>
        <taxon>Bacteria</taxon>
        <taxon>Pseudomonadati</taxon>
        <taxon>Planctomycetota</taxon>
        <taxon>Planctomycetia</taxon>
        <taxon>Pirellulales</taxon>
        <taxon>Pirellulaceae</taxon>
        <taxon>Rhodopirellula</taxon>
    </lineage>
</organism>
<name>Q7UPJ5_RHOBA</name>
<dbReference type="AlphaFoldDB" id="Q7UPJ5"/>
<reference evidence="1 2" key="1">
    <citation type="journal article" date="2003" name="Proc. Natl. Acad. Sci. U.S.A.">
        <title>Complete genome sequence of the marine planctomycete Pirellula sp. strain 1.</title>
        <authorList>
            <person name="Gloeckner F.O."/>
            <person name="Kube M."/>
            <person name="Bauer M."/>
            <person name="Teeling H."/>
            <person name="Lombardot T."/>
            <person name="Ludwig W."/>
            <person name="Gade D."/>
            <person name="Beck A."/>
            <person name="Borzym K."/>
            <person name="Heitmann K."/>
            <person name="Rabus R."/>
            <person name="Schlesner H."/>
            <person name="Amann R."/>
            <person name="Reinhardt R."/>
        </authorList>
    </citation>
    <scope>NUCLEOTIDE SEQUENCE [LARGE SCALE GENOMIC DNA]</scope>
    <source>
        <strain evidence="2">DSM 10527 / NCIMB 13988 / SH1</strain>
    </source>
</reference>
<dbReference type="KEGG" id="rba:RB6903"/>
<keyword evidence="2" id="KW-1185">Reference proteome</keyword>
<evidence type="ECO:0000313" key="2">
    <source>
        <dbReference type="Proteomes" id="UP000001025"/>
    </source>
</evidence>
<proteinExistence type="predicted"/>
<dbReference type="Proteomes" id="UP000001025">
    <property type="component" value="Chromosome"/>
</dbReference>
<dbReference type="EnsemblBacteria" id="CAD75067">
    <property type="protein sequence ID" value="CAD75067"/>
    <property type="gene ID" value="RB6903"/>
</dbReference>
<dbReference type="EMBL" id="BX294145">
    <property type="protein sequence ID" value="CAD75067.1"/>
    <property type="molecule type" value="Genomic_DNA"/>
</dbReference>
<evidence type="ECO:0000313" key="1">
    <source>
        <dbReference type="EMBL" id="CAD75067.1"/>
    </source>
</evidence>
<protein>
    <submittedName>
        <fullName evidence="1">Uncharacterized protein</fullName>
    </submittedName>
</protein>
<gene>
    <name evidence="1" type="ordered locus">RB6903</name>
</gene>
<dbReference type="HOGENOM" id="CLU_3065596_0_0_0"/>
<sequence length="53" mass="6058">MEVAAFHNRFSKAGRWAGWFEAVDGSFDRMTRLGLPGQFFLFGKKQIASDDFI</sequence>
<dbReference type="PATRIC" id="fig|243090.15.peg.3342"/>